<gene>
    <name evidence="4" type="ORF">CTAYLR_007962</name>
</gene>
<evidence type="ECO:0000313" key="4">
    <source>
        <dbReference type="EMBL" id="KAJ8601033.1"/>
    </source>
</evidence>
<evidence type="ECO:0000256" key="1">
    <source>
        <dbReference type="ARBA" id="ARBA00010884"/>
    </source>
</evidence>
<dbReference type="SUPFAM" id="SSF53474">
    <property type="entry name" value="alpha/beta-Hydrolases"/>
    <property type="match status" value="1"/>
</dbReference>
<dbReference type="AlphaFoldDB" id="A0AAD7XIV4"/>
<dbReference type="InterPro" id="IPR050960">
    <property type="entry name" value="AB_hydrolase_4_sf"/>
</dbReference>
<dbReference type="PIRSF" id="PIRSF005211">
    <property type="entry name" value="Ab_hydro_YheT"/>
    <property type="match status" value="1"/>
</dbReference>
<dbReference type="InterPro" id="IPR029058">
    <property type="entry name" value="AB_hydrolase_fold"/>
</dbReference>
<comment type="similarity">
    <text evidence="1">Belongs to the AB hydrolase superfamily. AB hydrolase 4 family.</text>
</comment>
<name>A0AAD7XIV4_9STRA</name>
<sequence length="383" mass="41473">MEKRRGVAGVYTASPELVPAGLRTWSKWYEAPTYLRNGHVHTIWAAKARAAPWCRYRRRLLATPDGGTLALDMLDAISDETISGVEIVEDEENKHPPLKWGRCLLLLSGLGGGSQDTYVRTMGAYAKARGVAHVAVLNMRSCGESPVTSPRFFSAYRGSTEDVALAVSELRASLEPSMLAAIGWSNSGTIVVNALAEGLDVDKACALAAPLDMPLSSANLERWFHSNVYDRRIGSSLAEKFREHRCLFLDAAGTPKPVPAWAGGTYVPDIDKATNATSIRVIDEAITAPCFGFPTVEAYYEFSSANQRLDKVAKPLLVVNAADDPIALWGDLDYLLTKVYANPNLVFAATDHGGHLGWCDAGNPAGAPSWIQACAIDFLFQQT</sequence>
<keyword evidence="5" id="KW-1185">Reference proteome</keyword>
<reference evidence="4" key="1">
    <citation type="submission" date="2023-01" db="EMBL/GenBank/DDBJ databases">
        <title>Metagenome sequencing of chrysophaentin producing Chrysophaeum taylorii.</title>
        <authorList>
            <person name="Davison J."/>
            <person name="Bewley C."/>
        </authorList>
    </citation>
    <scope>NUCLEOTIDE SEQUENCE</scope>
    <source>
        <strain evidence="4">NIES-1699</strain>
    </source>
</reference>
<dbReference type="Gene3D" id="3.40.50.1820">
    <property type="entry name" value="alpha/beta hydrolase"/>
    <property type="match status" value="1"/>
</dbReference>
<organism evidence="4 5">
    <name type="scientific">Chrysophaeum taylorii</name>
    <dbReference type="NCBI Taxonomy" id="2483200"/>
    <lineage>
        <taxon>Eukaryota</taxon>
        <taxon>Sar</taxon>
        <taxon>Stramenopiles</taxon>
        <taxon>Ochrophyta</taxon>
        <taxon>Pelagophyceae</taxon>
        <taxon>Pelagomonadales</taxon>
        <taxon>Pelagomonadaceae</taxon>
        <taxon>Chrysophaeum</taxon>
    </lineage>
</organism>
<comment type="caution">
    <text evidence="4">The sequence shown here is derived from an EMBL/GenBank/DDBJ whole genome shotgun (WGS) entry which is preliminary data.</text>
</comment>
<dbReference type="InterPro" id="IPR000073">
    <property type="entry name" value="AB_hydrolase_1"/>
</dbReference>
<dbReference type="PANTHER" id="PTHR10794:SF84">
    <property type="entry name" value="ESTERASE_LIPASE_THIOESTERASE FAMILY PROTEIN"/>
    <property type="match status" value="1"/>
</dbReference>
<accession>A0AAD7XIV4</accession>
<feature type="active site" description="Charge relay system" evidence="2">
    <location>
        <position position="185"/>
    </location>
</feature>
<dbReference type="Pfam" id="PF00561">
    <property type="entry name" value="Abhydrolase_1"/>
    <property type="match status" value="1"/>
</dbReference>
<evidence type="ECO:0000259" key="3">
    <source>
        <dbReference type="Pfam" id="PF00561"/>
    </source>
</evidence>
<dbReference type="GO" id="GO:0047372">
    <property type="term" value="F:monoacylglycerol lipase activity"/>
    <property type="evidence" value="ECO:0007669"/>
    <property type="project" value="TreeGrafter"/>
</dbReference>
<dbReference type="GO" id="GO:0034338">
    <property type="term" value="F:short-chain carboxylesterase activity"/>
    <property type="evidence" value="ECO:0007669"/>
    <property type="project" value="TreeGrafter"/>
</dbReference>
<proteinExistence type="inferred from homology"/>
<evidence type="ECO:0000256" key="2">
    <source>
        <dbReference type="PIRSR" id="PIRSR005211-1"/>
    </source>
</evidence>
<dbReference type="Proteomes" id="UP001230188">
    <property type="component" value="Unassembled WGS sequence"/>
</dbReference>
<evidence type="ECO:0000313" key="5">
    <source>
        <dbReference type="Proteomes" id="UP001230188"/>
    </source>
</evidence>
<feature type="active site" description="Charge relay system" evidence="2">
    <location>
        <position position="324"/>
    </location>
</feature>
<feature type="active site" description="Charge relay system" evidence="2">
    <location>
        <position position="355"/>
    </location>
</feature>
<feature type="domain" description="AB hydrolase-1" evidence="3">
    <location>
        <begin position="104"/>
        <end position="355"/>
    </location>
</feature>
<dbReference type="InterPro" id="IPR012020">
    <property type="entry name" value="ABHD4"/>
</dbReference>
<dbReference type="EMBL" id="JAQMWT010000457">
    <property type="protein sequence ID" value="KAJ8601033.1"/>
    <property type="molecule type" value="Genomic_DNA"/>
</dbReference>
<dbReference type="PANTHER" id="PTHR10794">
    <property type="entry name" value="ABHYDROLASE DOMAIN-CONTAINING PROTEIN"/>
    <property type="match status" value="1"/>
</dbReference>
<protein>
    <recommendedName>
        <fullName evidence="3">AB hydrolase-1 domain-containing protein</fullName>
    </recommendedName>
</protein>